<organism evidence="1 2">
    <name type="scientific">Actinidia chinensis var. chinensis</name>
    <name type="common">Chinese soft-hair kiwi</name>
    <dbReference type="NCBI Taxonomy" id="1590841"/>
    <lineage>
        <taxon>Eukaryota</taxon>
        <taxon>Viridiplantae</taxon>
        <taxon>Streptophyta</taxon>
        <taxon>Embryophyta</taxon>
        <taxon>Tracheophyta</taxon>
        <taxon>Spermatophyta</taxon>
        <taxon>Magnoliopsida</taxon>
        <taxon>eudicotyledons</taxon>
        <taxon>Gunneridae</taxon>
        <taxon>Pentapetalae</taxon>
        <taxon>asterids</taxon>
        <taxon>Ericales</taxon>
        <taxon>Actinidiaceae</taxon>
        <taxon>Actinidia</taxon>
    </lineage>
</organism>
<dbReference type="Gramene" id="PSS10077">
    <property type="protein sequence ID" value="PSS10077"/>
    <property type="gene ID" value="CEY00_Acc17165"/>
</dbReference>
<reference evidence="2" key="2">
    <citation type="journal article" date="2018" name="BMC Genomics">
        <title>A manually annotated Actinidia chinensis var. chinensis (kiwifruit) genome highlights the challenges associated with draft genomes and gene prediction in plants.</title>
        <authorList>
            <person name="Pilkington S.M."/>
            <person name="Crowhurst R."/>
            <person name="Hilario E."/>
            <person name="Nardozza S."/>
            <person name="Fraser L."/>
            <person name="Peng Y."/>
            <person name="Gunaseelan K."/>
            <person name="Simpson R."/>
            <person name="Tahir J."/>
            <person name="Deroles S.C."/>
            <person name="Templeton K."/>
            <person name="Luo Z."/>
            <person name="Davy M."/>
            <person name="Cheng C."/>
            <person name="McNeilage M."/>
            <person name="Scaglione D."/>
            <person name="Liu Y."/>
            <person name="Zhang Q."/>
            <person name="Datson P."/>
            <person name="De Silva N."/>
            <person name="Gardiner S.E."/>
            <person name="Bassett H."/>
            <person name="Chagne D."/>
            <person name="McCallum J."/>
            <person name="Dzierzon H."/>
            <person name="Deng C."/>
            <person name="Wang Y.Y."/>
            <person name="Barron L."/>
            <person name="Manako K."/>
            <person name="Bowen J."/>
            <person name="Foster T.M."/>
            <person name="Erridge Z.A."/>
            <person name="Tiffin H."/>
            <person name="Waite C.N."/>
            <person name="Davies K.M."/>
            <person name="Grierson E.P."/>
            <person name="Laing W.A."/>
            <person name="Kirk R."/>
            <person name="Chen X."/>
            <person name="Wood M."/>
            <person name="Montefiori M."/>
            <person name="Brummell D.A."/>
            <person name="Schwinn K.E."/>
            <person name="Catanach A."/>
            <person name="Fullerton C."/>
            <person name="Li D."/>
            <person name="Meiyalaghan S."/>
            <person name="Nieuwenhuizen N."/>
            <person name="Read N."/>
            <person name="Prakash R."/>
            <person name="Hunter D."/>
            <person name="Zhang H."/>
            <person name="McKenzie M."/>
            <person name="Knabel M."/>
            <person name="Harris A."/>
            <person name="Allan A.C."/>
            <person name="Gleave A."/>
            <person name="Chen A."/>
            <person name="Janssen B.J."/>
            <person name="Plunkett B."/>
            <person name="Ampomah-Dwamena C."/>
            <person name="Voogd C."/>
            <person name="Leif D."/>
            <person name="Lafferty D."/>
            <person name="Souleyre E.J.F."/>
            <person name="Varkonyi-Gasic E."/>
            <person name="Gambi F."/>
            <person name="Hanley J."/>
            <person name="Yao J.L."/>
            <person name="Cheung J."/>
            <person name="David K.M."/>
            <person name="Warren B."/>
            <person name="Marsh K."/>
            <person name="Snowden K.C."/>
            <person name="Lin-Wang K."/>
            <person name="Brian L."/>
            <person name="Martinez-Sanchez M."/>
            <person name="Wang M."/>
            <person name="Ileperuma N."/>
            <person name="Macnee N."/>
            <person name="Campin R."/>
            <person name="McAtee P."/>
            <person name="Drummond R.S.M."/>
            <person name="Espley R.V."/>
            <person name="Ireland H.S."/>
            <person name="Wu R."/>
            <person name="Atkinson R.G."/>
            <person name="Karunairetnam S."/>
            <person name="Bulley S."/>
            <person name="Chunkath S."/>
            <person name="Hanley Z."/>
            <person name="Storey R."/>
            <person name="Thrimawithana A.H."/>
            <person name="Thomson S."/>
            <person name="David C."/>
            <person name="Testolin R."/>
            <person name="Huang H."/>
            <person name="Hellens R.P."/>
            <person name="Schaffer R.J."/>
        </authorList>
    </citation>
    <scope>NUCLEOTIDE SEQUENCE [LARGE SCALE GENOMIC DNA]</scope>
    <source>
        <strain evidence="2">cv. Red5</strain>
    </source>
</reference>
<reference evidence="1 2" key="1">
    <citation type="submission" date="2017-07" db="EMBL/GenBank/DDBJ databases">
        <title>An improved, manually edited Actinidia chinensis var. chinensis (kiwifruit) genome highlights the challenges associated with draft genomes and gene prediction in plants.</title>
        <authorList>
            <person name="Pilkington S."/>
            <person name="Crowhurst R."/>
            <person name="Hilario E."/>
            <person name="Nardozza S."/>
            <person name="Fraser L."/>
            <person name="Peng Y."/>
            <person name="Gunaseelan K."/>
            <person name="Simpson R."/>
            <person name="Tahir J."/>
            <person name="Deroles S."/>
            <person name="Templeton K."/>
            <person name="Luo Z."/>
            <person name="Davy M."/>
            <person name="Cheng C."/>
            <person name="Mcneilage M."/>
            <person name="Scaglione D."/>
            <person name="Liu Y."/>
            <person name="Zhang Q."/>
            <person name="Datson P."/>
            <person name="De Silva N."/>
            <person name="Gardiner S."/>
            <person name="Bassett H."/>
            <person name="Chagne D."/>
            <person name="Mccallum J."/>
            <person name="Dzierzon H."/>
            <person name="Deng C."/>
            <person name="Wang Y.-Y."/>
            <person name="Barron N."/>
            <person name="Manako K."/>
            <person name="Bowen J."/>
            <person name="Foster T."/>
            <person name="Erridge Z."/>
            <person name="Tiffin H."/>
            <person name="Waite C."/>
            <person name="Davies K."/>
            <person name="Grierson E."/>
            <person name="Laing W."/>
            <person name="Kirk R."/>
            <person name="Chen X."/>
            <person name="Wood M."/>
            <person name="Montefiori M."/>
            <person name="Brummell D."/>
            <person name="Schwinn K."/>
            <person name="Catanach A."/>
            <person name="Fullerton C."/>
            <person name="Li D."/>
            <person name="Meiyalaghan S."/>
            <person name="Nieuwenhuizen N."/>
            <person name="Read N."/>
            <person name="Prakash R."/>
            <person name="Hunter D."/>
            <person name="Zhang H."/>
            <person name="Mckenzie M."/>
            <person name="Knabel M."/>
            <person name="Harris A."/>
            <person name="Allan A."/>
            <person name="Chen A."/>
            <person name="Janssen B."/>
            <person name="Plunkett B."/>
            <person name="Dwamena C."/>
            <person name="Voogd C."/>
            <person name="Leif D."/>
            <person name="Lafferty D."/>
            <person name="Souleyre E."/>
            <person name="Varkonyi-Gasic E."/>
            <person name="Gambi F."/>
            <person name="Hanley J."/>
            <person name="Yao J.-L."/>
            <person name="Cheung J."/>
            <person name="David K."/>
            <person name="Warren B."/>
            <person name="Marsh K."/>
            <person name="Snowden K."/>
            <person name="Lin-Wang K."/>
            <person name="Brian L."/>
            <person name="Martinez-Sanchez M."/>
            <person name="Wang M."/>
            <person name="Ileperuma N."/>
            <person name="Macnee N."/>
            <person name="Campin R."/>
            <person name="Mcatee P."/>
            <person name="Drummond R."/>
            <person name="Espley R."/>
            <person name="Ireland H."/>
            <person name="Wu R."/>
            <person name="Atkinson R."/>
            <person name="Karunairetnam S."/>
            <person name="Bulley S."/>
            <person name="Chunkath S."/>
            <person name="Hanley Z."/>
            <person name="Storey R."/>
            <person name="Thrimawithana A."/>
            <person name="Thomson S."/>
            <person name="David C."/>
            <person name="Testolin R."/>
        </authorList>
    </citation>
    <scope>NUCLEOTIDE SEQUENCE [LARGE SCALE GENOMIC DNA]</scope>
    <source>
        <strain evidence="2">cv. Red5</strain>
        <tissue evidence="1">Young leaf</tissue>
    </source>
</reference>
<protein>
    <submittedName>
        <fullName evidence="1">Porin QuiX like</fullName>
    </submittedName>
</protein>
<dbReference type="PANTHER" id="PTHR35282">
    <property type="entry name" value="F5D14.24 PROTEIN"/>
    <property type="match status" value="1"/>
</dbReference>
<name>A0A2R6QL02_ACTCC</name>
<dbReference type="AlphaFoldDB" id="A0A2R6QL02"/>
<evidence type="ECO:0000313" key="2">
    <source>
        <dbReference type="Proteomes" id="UP000241394"/>
    </source>
</evidence>
<accession>A0A2R6QL02</accession>
<gene>
    <name evidence="1" type="ORF">CEY00_Acc17165</name>
</gene>
<dbReference type="Pfam" id="PF21737">
    <property type="entry name" value="DUF6865"/>
    <property type="match status" value="1"/>
</dbReference>
<dbReference type="OrthoDB" id="632588at2759"/>
<dbReference type="OMA" id="EENCHSM"/>
<dbReference type="FunCoup" id="A0A2R6QL02">
    <property type="interactions" value="4"/>
</dbReference>
<dbReference type="PANTHER" id="PTHR35282:SF2">
    <property type="entry name" value="F5D14.24 PROTEIN"/>
    <property type="match status" value="1"/>
</dbReference>
<comment type="caution">
    <text evidence="1">The sequence shown here is derived from an EMBL/GenBank/DDBJ whole genome shotgun (WGS) entry which is preliminary data.</text>
</comment>
<evidence type="ECO:0000313" key="1">
    <source>
        <dbReference type="EMBL" id="PSS10077.1"/>
    </source>
</evidence>
<proteinExistence type="predicted"/>
<keyword evidence="2" id="KW-1185">Reference proteome</keyword>
<sequence length="84" mass="9194">MDMKEPGKEVSEDLTRESLIAISYRLPEKDLARDVSPENLSTVSPVDGINSDGAENYRSKLISISYSESPDIKNLPASPGELKV</sequence>
<dbReference type="Proteomes" id="UP000241394">
    <property type="component" value="Chromosome LG15"/>
</dbReference>
<dbReference type="InParanoid" id="A0A2R6QL02"/>
<dbReference type="InterPro" id="IPR049198">
    <property type="entry name" value="DUF6865"/>
</dbReference>
<dbReference type="EMBL" id="NKQK01000015">
    <property type="protein sequence ID" value="PSS10077.1"/>
    <property type="molecule type" value="Genomic_DNA"/>
</dbReference>